<dbReference type="STRING" id="43989.cce_2136"/>
<feature type="domain" description="IrrE N-terminal-like" evidence="1">
    <location>
        <begin position="166"/>
        <end position="270"/>
    </location>
</feature>
<evidence type="ECO:0000313" key="3">
    <source>
        <dbReference type="Proteomes" id="UP000001203"/>
    </source>
</evidence>
<accession>B1WNQ7</accession>
<dbReference type="InterPro" id="IPR052345">
    <property type="entry name" value="Rad_response_metalloprotease"/>
</dbReference>
<dbReference type="Pfam" id="PF06114">
    <property type="entry name" value="Peptidase_M78"/>
    <property type="match status" value="1"/>
</dbReference>
<dbReference type="AlphaFoldDB" id="B1WNQ7"/>
<name>B1WNQ7_CROS5</name>
<dbReference type="HOGENOM" id="CLU_057454_1_0_3"/>
<dbReference type="KEGG" id="cyt:cce_2136"/>
<dbReference type="eggNOG" id="COG2856">
    <property type="taxonomic scope" value="Bacteria"/>
</dbReference>
<dbReference type="RefSeq" id="WP_009546888.1">
    <property type="nucleotide sequence ID" value="NC_010546.1"/>
</dbReference>
<dbReference type="Gene3D" id="1.10.10.2910">
    <property type="match status" value="1"/>
</dbReference>
<organism evidence="2 3">
    <name type="scientific">Crocosphaera subtropica (strain ATCC 51142 / BH68)</name>
    <name type="common">Cyanothece sp. (strain ATCC 51142)</name>
    <dbReference type="NCBI Taxonomy" id="43989"/>
    <lineage>
        <taxon>Bacteria</taxon>
        <taxon>Bacillati</taxon>
        <taxon>Cyanobacteriota</taxon>
        <taxon>Cyanophyceae</taxon>
        <taxon>Oscillatoriophycideae</taxon>
        <taxon>Chroococcales</taxon>
        <taxon>Aphanothecaceae</taxon>
        <taxon>Crocosphaera</taxon>
        <taxon>Crocosphaera subtropica</taxon>
    </lineage>
</organism>
<proteinExistence type="predicted"/>
<dbReference type="InterPro" id="IPR010359">
    <property type="entry name" value="IrrE_HExxH"/>
</dbReference>
<reference evidence="2 3" key="1">
    <citation type="journal article" date="2008" name="Proc. Natl. Acad. Sci. U.S.A.">
        <title>The genome of Cyanothece 51142, a unicellular diazotrophic cyanobacterium important in the marine nitrogen cycle.</title>
        <authorList>
            <person name="Welsh E.A."/>
            <person name="Liberton M."/>
            <person name="Stoeckel J."/>
            <person name="Loh T."/>
            <person name="Elvitigala T."/>
            <person name="Wang C."/>
            <person name="Wollam A."/>
            <person name="Fulton R.S."/>
            <person name="Clifton S.W."/>
            <person name="Jacobs J.M."/>
            <person name="Aurora R."/>
            <person name="Ghosh B.K."/>
            <person name="Sherman L.A."/>
            <person name="Smith R.D."/>
            <person name="Wilson R.K."/>
            <person name="Pakrasi H.B."/>
        </authorList>
    </citation>
    <scope>NUCLEOTIDE SEQUENCE [LARGE SCALE GENOMIC DNA]</scope>
    <source>
        <strain evidence="3">ATCC 51142 / BH68</strain>
    </source>
</reference>
<evidence type="ECO:0000259" key="1">
    <source>
        <dbReference type="Pfam" id="PF06114"/>
    </source>
</evidence>
<dbReference type="PANTHER" id="PTHR43236:SF2">
    <property type="entry name" value="BLL0069 PROTEIN"/>
    <property type="match status" value="1"/>
</dbReference>
<evidence type="ECO:0000313" key="2">
    <source>
        <dbReference type="EMBL" id="ACB51486.1"/>
    </source>
</evidence>
<dbReference type="Proteomes" id="UP000001203">
    <property type="component" value="Chromosome circular"/>
</dbReference>
<protein>
    <recommendedName>
        <fullName evidence="1">IrrE N-terminal-like domain-containing protein</fullName>
    </recommendedName>
</protein>
<gene>
    <name evidence="2" type="ordered locus">cce_2136</name>
</gene>
<keyword evidence="3" id="KW-1185">Reference proteome</keyword>
<dbReference type="PANTHER" id="PTHR43236">
    <property type="entry name" value="ANTITOXIN HIGA1"/>
    <property type="match status" value="1"/>
</dbReference>
<dbReference type="EMBL" id="CP000806">
    <property type="protein sequence ID" value="ACB51486.1"/>
    <property type="molecule type" value="Genomic_DNA"/>
</dbReference>
<dbReference type="OrthoDB" id="9796786at2"/>
<sequence length="371" mass="42895">MKVEVKATLLEWACRRGGLDDETLLSAFPKLPEWKEGKSQPTLKQLEKFAQKNRVPLGMLFLPSPPVEKLPIADFRTIKNNNINEPSQNLLETIYLCQQIQEWYSQHLRDNGFNENEFVGCVTIENSVTEVAQNIRDVVSFSLEERQQLTNLEDTRRFFIAQVRKLNILVIISGIVGNNTYRSLDPDEFRGFVLIDRFSPLIFINGKDTKSAQIFTLAHELAHIWLGSEGISNIEIADVRNQDAHEIWCNQVAAELLVPLEDELKRLAKIYQVSSLVITRRLYDLKVYDYQEFRNIYEQELDDFQLSRKQKKKKDGGDFYRNLNAKMGYQFLQALVSSTLEGKTLFRDAFRLLGIKKSEAFYNIANNLTEG</sequence>